<evidence type="ECO:0000256" key="2">
    <source>
        <dbReference type="ARBA" id="ARBA00022723"/>
    </source>
</evidence>
<dbReference type="PROSITE" id="PS01359">
    <property type="entry name" value="ZF_PHD_1"/>
    <property type="match status" value="1"/>
</dbReference>
<dbReference type="InterPro" id="IPR023780">
    <property type="entry name" value="Chromo_domain"/>
</dbReference>
<feature type="domain" description="Chromo" evidence="13">
    <location>
        <begin position="158"/>
        <end position="224"/>
    </location>
</feature>
<keyword evidence="9" id="KW-0539">Nucleus</keyword>
<dbReference type="InterPro" id="IPR001965">
    <property type="entry name" value="Znf_PHD"/>
</dbReference>
<keyword evidence="16" id="KW-0347">Helicase</keyword>
<dbReference type="GO" id="GO:0005524">
    <property type="term" value="F:ATP binding"/>
    <property type="evidence" value="ECO:0007669"/>
    <property type="project" value="UniProtKB-KW"/>
</dbReference>
<evidence type="ECO:0000259" key="14">
    <source>
        <dbReference type="PROSITE" id="PS50016"/>
    </source>
</evidence>
<dbReference type="GO" id="GO:0003682">
    <property type="term" value="F:chromatin binding"/>
    <property type="evidence" value="ECO:0007669"/>
    <property type="project" value="TreeGrafter"/>
</dbReference>
<feature type="compositionally biased region" description="Low complexity" evidence="12">
    <location>
        <begin position="884"/>
        <end position="906"/>
    </location>
</feature>
<comment type="subcellular location">
    <subcellularLocation>
        <location evidence="1">Nucleus</location>
    </subcellularLocation>
</comment>
<keyword evidence="4" id="KW-0547">Nucleotide-binding</keyword>
<dbReference type="PROSITE" id="PS50016">
    <property type="entry name" value="ZF_PHD_2"/>
    <property type="match status" value="1"/>
</dbReference>
<dbReference type="GO" id="GO:0008270">
    <property type="term" value="F:zinc ion binding"/>
    <property type="evidence" value="ECO:0007669"/>
    <property type="project" value="UniProtKB-KW"/>
</dbReference>
<evidence type="ECO:0000256" key="3">
    <source>
        <dbReference type="ARBA" id="ARBA00022737"/>
    </source>
</evidence>
<dbReference type="SMART" id="SM00249">
    <property type="entry name" value="PHD"/>
    <property type="match status" value="1"/>
</dbReference>
<dbReference type="InterPro" id="IPR000953">
    <property type="entry name" value="Chromo/chromo_shadow_dom"/>
</dbReference>
<dbReference type="Gene3D" id="3.30.40.10">
    <property type="entry name" value="Zinc/RING finger domain, C3HC4 (zinc finger)"/>
    <property type="match status" value="1"/>
</dbReference>
<dbReference type="Proteomes" id="UP001179952">
    <property type="component" value="Unassembled WGS sequence"/>
</dbReference>
<feature type="coiled-coil region" evidence="11">
    <location>
        <begin position="1115"/>
        <end position="1185"/>
    </location>
</feature>
<evidence type="ECO:0000256" key="9">
    <source>
        <dbReference type="ARBA" id="ARBA00023242"/>
    </source>
</evidence>
<evidence type="ECO:0000313" key="16">
    <source>
        <dbReference type="EMBL" id="KAK1265772.1"/>
    </source>
</evidence>
<keyword evidence="3" id="KW-0677">Repeat</keyword>
<dbReference type="CDD" id="cd15539">
    <property type="entry name" value="PHD1_AIRE"/>
    <property type="match status" value="1"/>
</dbReference>
<evidence type="ECO:0000259" key="15">
    <source>
        <dbReference type="PROSITE" id="PS51194"/>
    </source>
</evidence>
<evidence type="ECO:0000256" key="10">
    <source>
        <dbReference type="PROSITE-ProRule" id="PRU00146"/>
    </source>
</evidence>
<keyword evidence="2" id="KW-0479">Metal-binding</keyword>
<dbReference type="InterPro" id="IPR027417">
    <property type="entry name" value="P-loop_NTPase"/>
</dbReference>
<proteinExistence type="predicted"/>
<keyword evidence="5 10" id="KW-0863">Zinc-finger</keyword>
<feature type="domain" description="Chromo" evidence="13">
    <location>
        <begin position="75"/>
        <end position="137"/>
    </location>
</feature>
<dbReference type="PROSITE" id="PS51194">
    <property type="entry name" value="HELICASE_CTER"/>
    <property type="match status" value="1"/>
</dbReference>
<dbReference type="EMBL" id="JAUJYN010000007">
    <property type="protein sequence ID" value="KAK1265772.1"/>
    <property type="molecule type" value="Genomic_DNA"/>
</dbReference>
<dbReference type="PANTHER" id="PTHR45623:SF13">
    <property type="entry name" value="HELICASE PROTEIN MOM1"/>
    <property type="match status" value="1"/>
</dbReference>
<dbReference type="GO" id="GO:0004386">
    <property type="term" value="F:helicase activity"/>
    <property type="evidence" value="ECO:0007669"/>
    <property type="project" value="UniProtKB-KW"/>
</dbReference>
<dbReference type="InterPro" id="IPR049730">
    <property type="entry name" value="SNF2/RAD54-like_C"/>
</dbReference>
<feature type="domain" description="PHD-type" evidence="14">
    <location>
        <begin position="9"/>
        <end position="58"/>
    </location>
</feature>
<dbReference type="InterPro" id="IPR000330">
    <property type="entry name" value="SNF2_N"/>
</dbReference>
<dbReference type="Pfam" id="PF00176">
    <property type="entry name" value="SNF2-rel_dom"/>
    <property type="match status" value="1"/>
</dbReference>
<dbReference type="SUPFAM" id="SSF54160">
    <property type="entry name" value="Chromo domain-like"/>
    <property type="match status" value="2"/>
</dbReference>
<dbReference type="InterPro" id="IPR019786">
    <property type="entry name" value="Zinc_finger_PHD-type_CS"/>
</dbReference>
<keyword evidence="17" id="KW-1185">Reference proteome</keyword>
<evidence type="ECO:0000256" key="11">
    <source>
        <dbReference type="SAM" id="Coils"/>
    </source>
</evidence>
<evidence type="ECO:0000256" key="1">
    <source>
        <dbReference type="ARBA" id="ARBA00004123"/>
    </source>
</evidence>
<dbReference type="Pfam" id="PF00628">
    <property type="entry name" value="PHD"/>
    <property type="match status" value="1"/>
</dbReference>
<keyword evidence="11" id="KW-0175">Coiled coil</keyword>
<protein>
    <submittedName>
        <fullName evidence="16">Helicase protein MOM1</fullName>
    </submittedName>
</protein>
<dbReference type="Gene3D" id="3.40.50.300">
    <property type="entry name" value="P-loop containing nucleotide triphosphate hydrolases"/>
    <property type="match status" value="1"/>
</dbReference>
<dbReference type="GO" id="GO:0140658">
    <property type="term" value="F:ATP-dependent chromatin remodeler activity"/>
    <property type="evidence" value="ECO:0007669"/>
    <property type="project" value="TreeGrafter"/>
</dbReference>
<feature type="region of interest" description="Disordered" evidence="12">
    <location>
        <begin position="1053"/>
        <end position="1077"/>
    </location>
</feature>
<evidence type="ECO:0000256" key="4">
    <source>
        <dbReference type="ARBA" id="ARBA00022741"/>
    </source>
</evidence>
<evidence type="ECO:0000313" key="17">
    <source>
        <dbReference type="Proteomes" id="UP001179952"/>
    </source>
</evidence>
<keyword evidence="6" id="KW-0378">Hydrolase</keyword>
<keyword evidence="7" id="KW-0862">Zinc</keyword>
<dbReference type="SUPFAM" id="SSF52540">
    <property type="entry name" value="P-loop containing nucleoside triphosphate hydrolases"/>
    <property type="match status" value="2"/>
</dbReference>
<dbReference type="Pfam" id="PF00385">
    <property type="entry name" value="Chromo"/>
    <property type="match status" value="1"/>
</dbReference>
<dbReference type="InterPro" id="IPR001650">
    <property type="entry name" value="Helicase_C-like"/>
</dbReference>
<feature type="domain" description="Helicase C-terminal" evidence="15">
    <location>
        <begin position="550"/>
        <end position="714"/>
    </location>
</feature>
<dbReference type="GO" id="GO:0016887">
    <property type="term" value="F:ATP hydrolysis activity"/>
    <property type="evidence" value="ECO:0007669"/>
    <property type="project" value="TreeGrafter"/>
</dbReference>
<dbReference type="InterPro" id="IPR038718">
    <property type="entry name" value="SNF2-like_sf"/>
</dbReference>
<name>A0AAV9ANZ2_ACOGR</name>
<reference evidence="16" key="2">
    <citation type="submission" date="2023-06" db="EMBL/GenBank/DDBJ databases">
        <authorList>
            <person name="Ma L."/>
            <person name="Liu K.-W."/>
            <person name="Li Z."/>
            <person name="Hsiao Y.-Y."/>
            <person name="Qi Y."/>
            <person name="Fu T."/>
            <person name="Tang G."/>
            <person name="Zhang D."/>
            <person name="Sun W.-H."/>
            <person name="Liu D.-K."/>
            <person name="Li Y."/>
            <person name="Chen G.-Z."/>
            <person name="Liu X.-D."/>
            <person name="Liao X.-Y."/>
            <person name="Jiang Y.-T."/>
            <person name="Yu X."/>
            <person name="Hao Y."/>
            <person name="Huang J."/>
            <person name="Zhao X.-W."/>
            <person name="Ke S."/>
            <person name="Chen Y.-Y."/>
            <person name="Wu W.-L."/>
            <person name="Hsu J.-L."/>
            <person name="Lin Y.-F."/>
            <person name="Huang M.-D."/>
            <person name="Li C.-Y."/>
            <person name="Huang L."/>
            <person name="Wang Z.-W."/>
            <person name="Zhao X."/>
            <person name="Zhong W.-Y."/>
            <person name="Peng D.-H."/>
            <person name="Ahmad S."/>
            <person name="Lan S."/>
            <person name="Zhang J.-S."/>
            <person name="Tsai W.-C."/>
            <person name="Van De Peer Y."/>
            <person name="Liu Z.-J."/>
        </authorList>
    </citation>
    <scope>NUCLEOTIDE SEQUENCE</scope>
    <source>
        <strain evidence="16">SCP</strain>
        <tissue evidence="16">Leaves</tissue>
    </source>
</reference>
<feature type="region of interest" description="Disordered" evidence="12">
    <location>
        <begin position="881"/>
        <end position="926"/>
    </location>
</feature>
<evidence type="ECO:0000256" key="7">
    <source>
        <dbReference type="ARBA" id="ARBA00022833"/>
    </source>
</evidence>
<comment type="caution">
    <text evidence="16">The sequence shown here is derived from an EMBL/GenBank/DDBJ whole genome shotgun (WGS) entry which is preliminary data.</text>
</comment>
<dbReference type="Gene3D" id="2.40.50.40">
    <property type="match status" value="2"/>
</dbReference>
<feature type="compositionally biased region" description="Polar residues" evidence="12">
    <location>
        <begin position="1374"/>
        <end position="1426"/>
    </location>
</feature>
<dbReference type="GO" id="GO:0000785">
    <property type="term" value="C:chromatin"/>
    <property type="evidence" value="ECO:0007669"/>
    <property type="project" value="TreeGrafter"/>
</dbReference>
<reference evidence="16" key="1">
    <citation type="journal article" date="2023" name="Nat. Commun.">
        <title>Diploid and tetraploid genomes of Acorus and the evolution of monocots.</title>
        <authorList>
            <person name="Ma L."/>
            <person name="Liu K.W."/>
            <person name="Li Z."/>
            <person name="Hsiao Y.Y."/>
            <person name="Qi Y."/>
            <person name="Fu T."/>
            <person name="Tang G.D."/>
            <person name="Zhang D."/>
            <person name="Sun W.H."/>
            <person name="Liu D.K."/>
            <person name="Li Y."/>
            <person name="Chen G.Z."/>
            <person name="Liu X.D."/>
            <person name="Liao X.Y."/>
            <person name="Jiang Y.T."/>
            <person name="Yu X."/>
            <person name="Hao Y."/>
            <person name="Huang J."/>
            <person name="Zhao X.W."/>
            <person name="Ke S."/>
            <person name="Chen Y.Y."/>
            <person name="Wu W.L."/>
            <person name="Hsu J.L."/>
            <person name="Lin Y.F."/>
            <person name="Huang M.D."/>
            <person name="Li C.Y."/>
            <person name="Huang L."/>
            <person name="Wang Z.W."/>
            <person name="Zhao X."/>
            <person name="Zhong W.Y."/>
            <person name="Peng D.H."/>
            <person name="Ahmad S."/>
            <person name="Lan S."/>
            <person name="Zhang J.S."/>
            <person name="Tsai W.C."/>
            <person name="Van de Peer Y."/>
            <person name="Liu Z.J."/>
        </authorList>
    </citation>
    <scope>NUCLEOTIDE SEQUENCE</scope>
    <source>
        <strain evidence="16">SCP</strain>
    </source>
</reference>
<dbReference type="SUPFAM" id="SSF57903">
    <property type="entry name" value="FYVE/PHD zinc finger"/>
    <property type="match status" value="1"/>
</dbReference>
<dbReference type="GO" id="GO:0005634">
    <property type="term" value="C:nucleus"/>
    <property type="evidence" value="ECO:0007669"/>
    <property type="project" value="UniProtKB-SubCell"/>
</dbReference>
<dbReference type="Pfam" id="PF00271">
    <property type="entry name" value="Helicase_C"/>
    <property type="match status" value="1"/>
</dbReference>
<dbReference type="InterPro" id="IPR013083">
    <property type="entry name" value="Znf_RING/FYVE/PHD"/>
</dbReference>
<keyword evidence="8" id="KW-0067">ATP-binding</keyword>
<dbReference type="CDD" id="cd18793">
    <property type="entry name" value="SF2_C_SNF"/>
    <property type="match status" value="1"/>
</dbReference>
<dbReference type="Pfam" id="PF25029">
    <property type="entry name" value="MOM1"/>
    <property type="match status" value="1"/>
</dbReference>
<sequence length="1993" mass="222743">MNVQTTTDQNACLICKLGGKLLCCDGKGCSQSYHLSCLKPPLQDVPPGLWHCKQCVKKKFQFGVHSVSEGIESIWAVQTIMVTNHDGMQKEKQYLVKYKGLAHVHNRWVPEKQLLIEAPMLVAKFNRKHQKESKKVLWRPEWKLPQRLLQKRLIIPQEEADDLYEGQANDFSYCYHEWLVKWRGFGYEHVTWEFENASFIKSNEGAELIKDYEYRHEKAKKASEPTNADEVPKERGNSFLELLNLPNGYPPGASNDILNSVNKLRSYWYKGDSALSIDDQERIIKVVLFISSLESDVRRPFLVISSSNLLSLWELEFSRMAPSINIVTYSGNKNVRKAIRTLEFYEESGCILFQVLLAPQEAILEDFRDINCIGWEALIVDCHRSSMPKHFEQYRTLASHFRLLLLSGNMKDNITEYANFINFLEPSGNGTHSDGFKIGMGGTAAEKLASYIAYEWKSDSSKFIEYWVPVQLSLIQLEEYCSTLISKTLYLCSSSKVDHVGSLSDILVIMRKCCDHPYLVDECLQNSITKDAPLSEYLDIGVKASGKLQFLDKILQELKNRGLRALILFQAIGVSGMCNIGDILDDFLRQRFGADSYERVDSGLIMARKQKAMNQFNNKEQGRFVFLIENRACLPSIKLSSVDTVIFFDSDWNPMNDLRALQKISIDSQFEQIKVFRLYTSFTVEEKVLALAKQGMTLESNLRSISPSVSHSLLMWGASHLFGRLDQLHEHGSQDISSEISTELSFLNNVVLEVASELPGKNELDKRSPSFIVKVQQIAAMYSGNVSLFGELELQLSDVEQPPVYWSRLLEGRHPSWIYIPQQSQLSRRKAHFMDYSQKDACGRNEVNKKRKKGFNDTDYSVSPRDCLQNKGNDVFLKKKAKQAKPAFPSSNLNSSASANKSELSPDYMKEQDVSGNGKTDSERRNRLRVAQKNLLASLKPELTKLCKILQLPDNVKGMAERFLEYTMNNYHVTQEQCWEAASILNYEVDHKESLARAKVQLNYACKEEEAKSVYSKLRELKEKFSHQTDVQNSTKLKSVDVSFAKGMVVTTERSESLDSNNQDLSGENRESPEIHPPQEQSLLVEQANIGDDEFLKNCLERVQRACDTRLKKLLLEQQQELVDFNRIKDEEREKLKEAYDSELNLIHATYIDSSVREKKLESLNQNLKRKKDDLEKHVIDCRRKLVVMQVSARNEEKKLKEHWEIEAKAGRLSESFHKVPIPRTGFRLDLMKMSGNILDFGSENVTNVLADSTLREHSSNVGILLGTSENATIVLVKGRDNNGLEEVKSNSCPTSGGHVPNVLMPVSKSVESFSPGGKSAKIMADKATLESASVLKQQCPDASLSRNPEEVTEKLVGLNETEEEMAVEALSSVAETTSNAVNNNREPSTCPRNWNPQFSKQVSASPSGEATESLQDSAKSQSLEIENSARYPTDGAFPGNEQLNNDVTSEPVDHPQLSPSRASPLIDHDIAIAFETLESLQEPINGTSSSIHNNGGMEPQMAELTTQTEQPSCDRTSCQTVQQVVSAVPTSEPVDQPQLPVSLASSLAHHDGAIVCEPLQNAHEPVDETSCSFHRNGGIQEYLTEVTTVIEQQHCDGTAIHSEQRLVNEVAALHQNIGCTSQQGVVDQLIMELSEQPQSGHFQHPQRQPQPQPLPQIISQCELKLQLKSDCEKELEEVRRKYNALLQASEERAESRKRLAGIMQNKIVLHKKLADAMKLKFLADPKAGERSIQRGAPAPTTNTHVPFHSSTQQMQRSFPGPILHPSLSPPASGHISQAFAPSSLAAASLRQALPPVQTAAPNRVSVPATVHSRSHQAVPIPISNPNLTPAPPIQVVHHSSALFSGTPTPRQHHRSMLPPMNVSTNQIRAPPPHLQGFRSSVSTSAPYAYRPSNASPRQQLPSLVMIGSNPRPPLQPNLPPSLSTLGMLADMRNVSSGPHLMNPPPITELGQTNEGRRLFSGPAMTGGDRGIIAAAGTKTSSSAADVVCLSDD</sequence>
<evidence type="ECO:0000256" key="12">
    <source>
        <dbReference type="SAM" id="MobiDB-lite"/>
    </source>
</evidence>
<dbReference type="Gene3D" id="3.40.50.10810">
    <property type="entry name" value="Tandem AAA-ATPase domain"/>
    <property type="match status" value="1"/>
</dbReference>
<accession>A0AAV9ANZ2</accession>
<gene>
    <name evidence="16" type="ORF">QJS04_geneDACA015314</name>
</gene>
<dbReference type="PANTHER" id="PTHR45623">
    <property type="entry name" value="CHROMODOMAIN-HELICASE-DNA-BINDING PROTEIN 3-RELATED-RELATED"/>
    <property type="match status" value="1"/>
</dbReference>
<evidence type="ECO:0000256" key="6">
    <source>
        <dbReference type="ARBA" id="ARBA00022801"/>
    </source>
</evidence>
<dbReference type="GO" id="GO:0003677">
    <property type="term" value="F:DNA binding"/>
    <property type="evidence" value="ECO:0007669"/>
    <property type="project" value="TreeGrafter"/>
</dbReference>
<evidence type="ECO:0000256" key="8">
    <source>
        <dbReference type="ARBA" id="ARBA00022840"/>
    </source>
</evidence>
<dbReference type="SMART" id="SM00298">
    <property type="entry name" value="CHROMO"/>
    <property type="match status" value="2"/>
</dbReference>
<organism evidence="16 17">
    <name type="scientific">Acorus gramineus</name>
    <name type="common">Dwarf sweet flag</name>
    <dbReference type="NCBI Taxonomy" id="55184"/>
    <lineage>
        <taxon>Eukaryota</taxon>
        <taxon>Viridiplantae</taxon>
        <taxon>Streptophyta</taxon>
        <taxon>Embryophyta</taxon>
        <taxon>Tracheophyta</taxon>
        <taxon>Spermatophyta</taxon>
        <taxon>Magnoliopsida</taxon>
        <taxon>Liliopsida</taxon>
        <taxon>Acoraceae</taxon>
        <taxon>Acorus</taxon>
    </lineage>
</organism>
<feature type="region of interest" description="Disordered" evidence="12">
    <location>
        <begin position="1372"/>
        <end position="1463"/>
    </location>
</feature>
<evidence type="ECO:0000256" key="5">
    <source>
        <dbReference type="ARBA" id="ARBA00022771"/>
    </source>
</evidence>
<dbReference type="PROSITE" id="PS50013">
    <property type="entry name" value="CHROMO_2"/>
    <property type="match status" value="2"/>
</dbReference>
<evidence type="ECO:0000259" key="13">
    <source>
        <dbReference type="PROSITE" id="PS50013"/>
    </source>
</evidence>
<dbReference type="InterPro" id="IPR056882">
    <property type="entry name" value="MOM1_dom"/>
</dbReference>
<dbReference type="Gene3D" id="6.10.250.1310">
    <property type="match status" value="1"/>
</dbReference>
<dbReference type="InterPro" id="IPR016197">
    <property type="entry name" value="Chromo-like_dom_sf"/>
</dbReference>
<dbReference type="InterPro" id="IPR011011">
    <property type="entry name" value="Znf_FYVE_PHD"/>
</dbReference>
<dbReference type="InterPro" id="IPR019787">
    <property type="entry name" value="Znf_PHD-finger"/>
</dbReference>
<dbReference type="GO" id="GO:0042393">
    <property type="term" value="F:histone binding"/>
    <property type="evidence" value="ECO:0007669"/>
    <property type="project" value="TreeGrafter"/>
</dbReference>